<sequence length="71" mass="7940">MLVLGRRHDRLFLTSPHLRLAASRSSGFVNGLDRCSLIALSRRHEGSFCTTTHGKPWKLHVLVLHGGQQLP</sequence>
<reference evidence="1" key="2">
    <citation type="submission" date="2018-03" db="EMBL/GenBank/DDBJ databases">
        <title>The Triticum urartu genome reveals the dynamic nature of wheat genome evolution.</title>
        <authorList>
            <person name="Ling H."/>
            <person name="Ma B."/>
            <person name="Shi X."/>
            <person name="Liu H."/>
            <person name="Dong L."/>
            <person name="Sun H."/>
            <person name="Cao Y."/>
            <person name="Gao Q."/>
            <person name="Zheng S."/>
            <person name="Li Y."/>
            <person name="Yu Y."/>
            <person name="Du H."/>
            <person name="Qi M."/>
            <person name="Li Y."/>
            <person name="Yu H."/>
            <person name="Cui Y."/>
            <person name="Wang N."/>
            <person name="Chen C."/>
            <person name="Wu H."/>
            <person name="Zhao Y."/>
            <person name="Zhang J."/>
            <person name="Li Y."/>
            <person name="Zhou W."/>
            <person name="Zhang B."/>
            <person name="Hu W."/>
            <person name="Eijk M."/>
            <person name="Tang J."/>
            <person name="Witsenboer H."/>
            <person name="Zhao S."/>
            <person name="Li Z."/>
            <person name="Zhang A."/>
            <person name="Wang D."/>
            <person name="Liang C."/>
        </authorList>
    </citation>
    <scope>NUCLEOTIDE SEQUENCE [LARGE SCALE GENOMIC DNA]</scope>
    <source>
        <strain evidence="1">cv. G1812</strain>
    </source>
</reference>
<evidence type="ECO:0000313" key="2">
    <source>
        <dbReference type="Proteomes" id="UP000015106"/>
    </source>
</evidence>
<reference evidence="2" key="1">
    <citation type="journal article" date="2013" name="Nature">
        <title>Draft genome of the wheat A-genome progenitor Triticum urartu.</title>
        <authorList>
            <person name="Ling H.Q."/>
            <person name="Zhao S."/>
            <person name="Liu D."/>
            <person name="Wang J."/>
            <person name="Sun H."/>
            <person name="Zhang C."/>
            <person name="Fan H."/>
            <person name="Li D."/>
            <person name="Dong L."/>
            <person name="Tao Y."/>
            <person name="Gao C."/>
            <person name="Wu H."/>
            <person name="Li Y."/>
            <person name="Cui Y."/>
            <person name="Guo X."/>
            <person name="Zheng S."/>
            <person name="Wang B."/>
            <person name="Yu K."/>
            <person name="Liang Q."/>
            <person name="Yang W."/>
            <person name="Lou X."/>
            <person name="Chen J."/>
            <person name="Feng M."/>
            <person name="Jian J."/>
            <person name="Zhang X."/>
            <person name="Luo G."/>
            <person name="Jiang Y."/>
            <person name="Liu J."/>
            <person name="Wang Z."/>
            <person name="Sha Y."/>
            <person name="Zhang B."/>
            <person name="Wu H."/>
            <person name="Tang D."/>
            <person name="Shen Q."/>
            <person name="Xue P."/>
            <person name="Zou S."/>
            <person name="Wang X."/>
            <person name="Liu X."/>
            <person name="Wang F."/>
            <person name="Yang Y."/>
            <person name="An X."/>
            <person name="Dong Z."/>
            <person name="Zhang K."/>
            <person name="Zhang X."/>
            <person name="Luo M.C."/>
            <person name="Dvorak J."/>
            <person name="Tong Y."/>
            <person name="Wang J."/>
            <person name="Yang H."/>
            <person name="Li Z."/>
            <person name="Wang D."/>
            <person name="Zhang A."/>
            <person name="Wang J."/>
        </authorList>
    </citation>
    <scope>NUCLEOTIDE SEQUENCE</scope>
    <source>
        <strain evidence="2">cv. G1812</strain>
    </source>
</reference>
<name>A0A8R7QUN9_TRIUA</name>
<dbReference type="Proteomes" id="UP000015106">
    <property type="component" value="Chromosome 7"/>
</dbReference>
<organism evidence="1 2">
    <name type="scientific">Triticum urartu</name>
    <name type="common">Red wild einkorn</name>
    <name type="synonym">Crithodium urartu</name>
    <dbReference type="NCBI Taxonomy" id="4572"/>
    <lineage>
        <taxon>Eukaryota</taxon>
        <taxon>Viridiplantae</taxon>
        <taxon>Streptophyta</taxon>
        <taxon>Embryophyta</taxon>
        <taxon>Tracheophyta</taxon>
        <taxon>Spermatophyta</taxon>
        <taxon>Magnoliopsida</taxon>
        <taxon>Liliopsida</taxon>
        <taxon>Poales</taxon>
        <taxon>Poaceae</taxon>
        <taxon>BOP clade</taxon>
        <taxon>Pooideae</taxon>
        <taxon>Triticodae</taxon>
        <taxon>Triticeae</taxon>
        <taxon>Triticinae</taxon>
        <taxon>Triticum</taxon>
    </lineage>
</organism>
<reference evidence="1" key="3">
    <citation type="submission" date="2022-06" db="UniProtKB">
        <authorList>
            <consortium name="EnsemblPlants"/>
        </authorList>
    </citation>
    <scope>IDENTIFICATION</scope>
</reference>
<accession>A0A8R7QUN9</accession>
<dbReference type="AlphaFoldDB" id="A0A8R7QUN9"/>
<dbReference type="EnsemblPlants" id="TuG1812G0700000925.01.T01">
    <property type="protein sequence ID" value="TuG1812G0700000925.01.T01"/>
    <property type="gene ID" value="TuG1812G0700000925.01"/>
</dbReference>
<keyword evidence="2" id="KW-1185">Reference proteome</keyword>
<proteinExistence type="predicted"/>
<evidence type="ECO:0000313" key="1">
    <source>
        <dbReference type="EnsemblPlants" id="TuG1812G0700000925.01.T01"/>
    </source>
</evidence>
<protein>
    <submittedName>
        <fullName evidence="1">Uncharacterized protein</fullName>
    </submittedName>
</protein>
<dbReference type="Gramene" id="TuG1812G0700000925.01.T01">
    <property type="protein sequence ID" value="TuG1812G0700000925.01.T01"/>
    <property type="gene ID" value="TuG1812G0700000925.01"/>
</dbReference>